<sequence length="153" mass="17146">MKIDFAADLCPDVLRRTLNGVRVIEFSTLPFSESIRLDLLDSDLSTIKRNTEYHFMVNDTMALLTAREVASNFSNLYTSIADVTRPAVDFSILLDNMNLVILRIGCVSSEDLKYAITNARSVLIKAGIFLPYKALTSILVIYCSKPYLLTLLT</sequence>
<name>A0AAN5BYQ6_ASPOZ</name>
<evidence type="ECO:0000313" key="2">
    <source>
        <dbReference type="Proteomes" id="UP001165205"/>
    </source>
</evidence>
<dbReference type="Proteomes" id="UP001165205">
    <property type="component" value="Unassembled WGS sequence"/>
</dbReference>
<organism evidence="1 2">
    <name type="scientific">Aspergillus oryzae</name>
    <name type="common">Yellow koji mold</name>
    <dbReference type="NCBI Taxonomy" id="5062"/>
    <lineage>
        <taxon>Eukaryota</taxon>
        <taxon>Fungi</taxon>
        <taxon>Dikarya</taxon>
        <taxon>Ascomycota</taxon>
        <taxon>Pezizomycotina</taxon>
        <taxon>Eurotiomycetes</taxon>
        <taxon>Eurotiomycetidae</taxon>
        <taxon>Eurotiales</taxon>
        <taxon>Aspergillaceae</taxon>
        <taxon>Aspergillus</taxon>
        <taxon>Aspergillus subgen. Circumdati</taxon>
    </lineage>
</organism>
<accession>A0AAN5BYQ6</accession>
<gene>
    <name evidence="1" type="ORF">Aory04_000790400</name>
</gene>
<dbReference type="AlphaFoldDB" id="A0AAN5BYQ6"/>
<protein>
    <submittedName>
        <fullName evidence="1">Unnamed protein product</fullName>
    </submittedName>
</protein>
<reference evidence="1" key="1">
    <citation type="submission" date="2023-04" db="EMBL/GenBank/DDBJ databases">
        <title>Aspergillus oryzae NBRC 4228.</title>
        <authorList>
            <person name="Ichikawa N."/>
            <person name="Sato H."/>
            <person name="Tonouchi N."/>
        </authorList>
    </citation>
    <scope>NUCLEOTIDE SEQUENCE</scope>
    <source>
        <strain evidence="1">NBRC 4228</strain>
    </source>
</reference>
<comment type="caution">
    <text evidence="1">The sequence shown here is derived from an EMBL/GenBank/DDBJ whole genome shotgun (WGS) entry which is preliminary data.</text>
</comment>
<evidence type="ECO:0000313" key="1">
    <source>
        <dbReference type="EMBL" id="GMG32144.1"/>
    </source>
</evidence>
<dbReference type="EMBL" id="BSYA01000095">
    <property type="protein sequence ID" value="GMG32144.1"/>
    <property type="molecule type" value="Genomic_DNA"/>
</dbReference>
<proteinExistence type="predicted"/>